<keyword evidence="3" id="KW-1185">Reference proteome</keyword>
<gene>
    <name evidence="2" type="ORF">CEPID_08070</name>
</gene>
<evidence type="ECO:0000313" key="3">
    <source>
        <dbReference type="Proteomes" id="UP000035368"/>
    </source>
</evidence>
<keyword evidence="1" id="KW-0812">Transmembrane</keyword>
<dbReference type="PATRIC" id="fig|1050174.4.peg.1625"/>
<dbReference type="InterPro" id="IPR011746">
    <property type="entry name" value="Trp_synth-assoc_CHP"/>
</dbReference>
<keyword evidence="1" id="KW-1133">Transmembrane helix</keyword>
<proteinExistence type="predicted"/>
<organism evidence="2 3">
    <name type="scientific">Corynebacterium epidermidicanis</name>
    <dbReference type="NCBI Taxonomy" id="1050174"/>
    <lineage>
        <taxon>Bacteria</taxon>
        <taxon>Bacillati</taxon>
        <taxon>Actinomycetota</taxon>
        <taxon>Actinomycetes</taxon>
        <taxon>Mycobacteriales</taxon>
        <taxon>Corynebacteriaceae</taxon>
        <taxon>Corynebacterium</taxon>
    </lineage>
</organism>
<feature type="transmembrane region" description="Helical" evidence="1">
    <location>
        <begin position="60"/>
        <end position="77"/>
    </location>
</feature>
<keyword evidence="1" id="KW-0472">Membrane</keyword>
<dbReference type="EMBL" id="CP011541">
    <property type="protein sequence ID" value="AKK03464.1"/>
    <property type="molecule type" value="Genomic_DNA"/>
</dbReference>
<dbReference type="Gene3D" id="1.20.1250.20">
    <property type="entry name" value="MFS general substrate transporter like domains"/>
    <property type="match status" value="1"/>
</dbReference>
<dbReference type="NCBIfam" id="TIGR02234">
    <property type="entry name" value="trp_oprn_chp"/>
    <property type="match status" value="1"/>
</dbReference>
<dbReference type="STRING" id="1050174.CEPID_08070"/>
<dbReference type="InterPro" id="IPR036259">
    <property type="entry name" value="MFS_trans_sf"/>
</dbReference>
<evidence type="ECO:0000313" key="2">
    <source>
        <dbReference type="EMBL" id="AKK03464.1"/>
    </source>
</evidence>
<feature type="transmembrane region" description="Helical" evidence="1">
    <location>
        <begin position="145"/>
        <end position="167"/>
    </location>
</feature>
<feature type="transmembrane region" description="Helical" evidence="1">
    <location>
        <begin position="84"/>
        <end position="105"/>
    </location>
</feature>
<reference evidence="2 3" key="1">
    <citation type="submission" date="2015-05" db="EMBL/GenBank/DDBJ databases">
        <title>Complete genome sequence of Corynebacterium epidermidicanis DSM 45586, isolated from the skin of a dog suffering from pruritus.</title>
        <authorList>
            <person name="Ruckert C."/>
            <person name="Albersmeier A."/>
            <person name="Winkler A."/>
            <person name="Tauch A."/>
        </authorList>
    </citation>
    <scope>NUCLEOTIDE SEQUENCE [LARGE SCALE GENOMIC DNA]</scope>
    <source>
        <strain evidence="2 3">DSM 45586</strain>
    </source>
</reference>
<protein>
    <submittedName>
        <fullName evidence="2">Trp region conserved putative membrane protein</fullName>
    </submittedName>
</protein>
<dbReference type="Proteomes" id="UP000035368">
    <property type="component" value="Chromosome"/>
</dbReference>
<dbReference type="Pfam" id="PF09534">
    <property type="entry name" value="Trp_oprn_chp"/>
    <property type="match status" value="1"/>
</dbReference>
<dbReference type="AlphaFoldDB" id="A0A0G3GQP9"/>
<name>A0A0G3GQP9_9CORY</name>
<sequence>MMAEPKNRNRRARFATALLALAAVLLWGASRLTWLTVEIFDDKSGAATHSLVGATWSTEQSAIALLLVASVVAALALRRVGRRLIGLVSTIGAVIASWAPMQLLAQGGDPARAKTILTSGAASQRSSAPVTVAQWAEITNMKVSVLGPTLALVACAGALFAAIVLLVRPGADSPRKNRYETKRTREEKISADLAAEPNSQRVLWDAIDADIDPTEK</sequence>
<evidence type="ECO:0000256" key="1">
    <source>
        <dbReference type="SAM" id="Phobius"/>
    </source>
</evidence>
<dbReference type="KEGG" id="cei:CEPID_08070"/>
<accession>A0A0G3GQP9</accession>
<dbReference type="InterPro" id="IPR019051">
    <property type="entry name" value="Trp_biosyn_TM_oprn/chp"/>
</dbReference>